<feature type="coiled-coil region" evidence="10">
    <location>
        <begin position="69"/>
        <end position="110"/>
    </location>
</feature>
<evidence type="ECO:0000256" key="7">
    <source>
        <dbReference type="ARBA" id="ARBA00022860"/>
    </source>
</evidence>
<dbReference type="PROSITE" id="PS00678">
    <property type="entry name" value="WD_REPEATS_1"/>
    <property type="match status" value="3"/>
</dbReference>
<dbReference type="Gene3D" id="2.130.10.10">
    <property type="entry name" value="YVTN repeat-like/Quinoprotein amine dehydrogenase"/>
    <property type="match status" value="2"/>
</dbReference>
<dbReference type="SUPFAM" id="SSF50978">
    <property type="entry name" value="WD40 repeat-like"/>
    <property type="match status" value="1"/>
</dbReference>
<dbReference type="InterPro" id="IPR036322">
    <property type="entry name" value="WD40_repeat_dom_sf"/>
</dbReference>
<feature type="domain" description="Striatin N-terminal" evidence="12">
    <location>
        <begin position="44"/>
        <end position="165"/>
    </location>
</feature>
<dbReference type="Pfam" id="PF00400">
    <property type="entry name" value="WD40"/>
    <property type="match status" value="6"/>
</dbReference>
<proteinExistence type="inferred from homology"/>
<evidence type="ECO:0000256" key="6">
    <source>
        <dbReference type="ARBA" id="ARBA00022737"/>
    </source>
</evidence>
<evidence type="ECO:0000256" key="5">
    <source>
        <dbReference type="ARBA" id="ARBA00022574"/>
    </source>
</evidence>
<evidence type="ECO:0000313" key="13">
    <source>
        <dbReference type="EMBL" id="KAH9642934.1"/>
    </source>
</evidence>
<organism evidence="13 14">
    <name type="scientific">Spodoptera exigua</name>
    <name type="common">Beet armyworm</name>
    <name type="synonym">Noctua fulgens</name>
    <dbReference type="NCBI Taxonomy" id="7107"/>
    <lineage>
        <taxon>Eukaryota</taxon>
        <taxon>Metazoa</taxon>
        <taxon>Ecdysozoa</taxon>
        <taxon>Arthropoda</taxon>
        <taxon>Hexapoda</taxon>
        <taxon>Insecta</taxon>
        <taxon>Pterygota</taxon>
        <taxon>Neoptera</taxon>
        <taxon>Endopterygota</taxon>
        <taxon>Lepidoptera</taxon>
        <taxon>Glossata</taxon>
        <taxon>Ditrysia</taxon>
        <taxon>Noctuoidea</taxon>
        <taxon>Noctuidae</taxon>
        <taxon>Amphipyrinae</taxon>
        <taxon>Spodoptera</taxon>
    </lineage>
</organism>
<evidence type="ECO:0000256" key="8">
    <source>
        <dbReference type="ARBA" id="ARBA00023054"/>
    </source>
</evidence>
<dbReference type="InterPro" id="IPR020472">
    <property type="entry name" value="WD40_PAC1"/>
</dbReference>
<keyword evidence="7" id="KW-0112">Calmodulin-binding</keyword>
<accession>A0A922SMP0</accession>
<evidence type="ECO:0000256" key="10">
    <source>
        <dbReference type="SAM" id="Coils"/>
    </source>
</evidence>
<comment type="subcellular location">
    <subcellularLocation>
        <location evidence="1">Cytoplasm</location>
    </subcellularLocation>
</comment>
<feature type="repeat" description="WD" evidence="9">
    <location>
        <begin position="491"/>
        <end position="530"/>
    </location>
</feature>
<feature type="repeat" description="WD" evidence="9">
    <location>
        <begin position="437"/>
        <end position="471"/>
    </location>
</feature>
<evidence type="ECO:0000256" key="2">
    <source>
        <dbReference type="ARBA" id="ARBA00009616"/>
    </source>
</evidence>
<dbReference type="SMART" id="SM00320">
    <property type="entry name" value="WD40"/>
    <property type="match status" value="7"/>
</dbReference>
<keyword evidence="6" id="KW-0677">Repeat</keyword>
<dbReference type="FunFam" id="1.20.5.300:FF:000001">
    <property type="entry name" value="striatin isoform X1"/>
    <property type="match status" value="1"/>
</dbReference>
<dbReference type="AlphaFoldDB" id="A0A922SMP0"/>
<evidence type="ECO:0000256" key="4">
    <source>
        <dbReference type="ARBA" id="ARBA00022553"/>
    </source>
</evidence>
<dbReference type="GO" id="GO:0005516">
    <property type="term" value="F:calmodulin binding"/>
    <property type="evidence" value="ECO:0007669"/>
    <property type="project" value="UniProtKB-KW"/>
</dbReference>
<dbReference type="PROSITE" id="PS50082">
    <property type="entry name" value="WD_REPEATS_2"/>
    <property type="match status" value="4"/>
</dbReference>
<evidence type="ECO:0000259" key="12">
    <source>
        <dbReference type="Pfam" id="PF08232"/>
    </source>
</evidence>
<evidence type="ECO:0000313" key="14">
    <source>
        <dbReference type="Proteomes" id="UP000814243"/>
    </source>
</evidence>
<dbReference type="FunFam" id="2.130.10.10:FF:000079">
    <property type="entry name" value="striatin isoform X1"/>
    <property type="match status" value="1"/>
</dbReference>
<gene>
    <name evidence="13" type="ORF">HF086_011291</name>
</gene>
<dbReference type="InterPro" id="IPR019775">
    <property type="entry name" value="WD40_repeat_CS"/>
</dbReference>
<feature type="compositionally biased region" description="Polar residues" evidence="11">
    <location>
        <begin position="29"/>
        <end position="39"/>
    </location>
</feature>
<evidence type="ECO:0000256" key="3">
    <source>
        <dbReference type="ARBA" id="ARBA00022490"/>
    </source>
</evidence>
<evidence type="ECO:0000256" key="9">
    <source>
        <dbReference type="PROSITE-ProRule" id="PRU00221"/>
    </source>
</evidence>
<evidence type="ECO:0000256" key="11">
    <source>
        <dbReference type="SAM" id="MobiDB-lite"/>
    </source>
</evidence>
<feature type="region of interest" description="Disordered" evidence="11">
    <location>
        <begin position="308"/>
        <end position="343"/>
    </location>
</feature>
<name>A0A922SMP0_SPOEX</name>
<comment type="caution">
    <text evidence="13">The sequence shown here is derived from an EMBL/GenBank/DDBJ whole genome shotgun (WGS) entry which is preliminary data.</text>
</comment>
<feature type="region of interest" description="Disordered" evidence="11">
    <location>
        <begin position="1"/>
        <end position="39"/>
    </location>
</feature>
<protein>
    <recommendedName>
        <fullName evidence="12">Striatin N-terminal domain-containing protein</fullName>
    </recommendedName>
</protein>
<dbReference type="PANTHER" id="PTHR15653:SF0">
    <property type="entry name" value="CONNECTOR OF KINASE TO AP-1, ISOFORM E"/>
    <property type="match status" value="1"/>
</dbReference>
<dbReference type="EMBL" id="JACEFF010000166">
    <property type="protein sequence ID" value="KAH9642934.1"/>
    <property type="molecule type" value="Genomic_DNA"/>
</dbReference>
<dbReference type="Pfam" id="PF08232">
    <property type="entry name" value="Striatin"/>
    <property type="match status" value="1"/>
</dbReference>
<feature type="repeat" description="WD" evidence="9">
    <location>
        <begin position="384"/>
        <end position="418"/>
    </location>
</feature>
<evidence type="ECO:0000256" key="1">
    <source>
        <dbReference type="ARBA" id="ARBA00004496"/>
    </source>
</evidence>
<keyword evidence="8 10" id="KW-0175">Coiled coil</keyword>
<keyword evidence="4" id="KW-0597">Phosphoprotein</keyword>
<dbReference type="PROSITE" id="PS50294">
    <property type="entry name" value="WD_REPEATS_REGION"/>
    <property type="match status" value="3"/>
</dbReference>
<dbReference type="InterPro" id="IPR001680">
    <property type="entry name" value="WD40_rpt"/>
</dbReference>
<comment type="similarity">
    <text evidence="2">Belongs to the WD repeat striatin family.</text>
</comment>
<feature type="repeat" description="WD" evidence="9">
    <location>
        <begin position="619"/>
        <end position="660"/>
    </location>
</feature>
<dbReference type="PANTHER" id="PTHR15653">
    <property type="entry name" value="STRIATIN"/>
    <property type="match status" value="1"/>
</dbReference>
<dbReference type="InterPro" id="IPR013258">
    <property type="entry name" value="Striatin_N"/>
</dbReference>
<dbReference type="Proteomes" id="UP000814243">
    <property type="component" value="Unassembled WGS sequence"/>
</dbReference>
<dbReference type="InterPro" id="IPR051488">
    <property type="entry name" value="WD_repeat_striatin"/>
</dbReference>
<reference evidence="13" key="1">
    <citation type="journal article" date="2021" name="G3 (Bethesda)">
        <title>Genome and transcriptome analysis of the beet armyworm Spodoptera exigua reveals targets for pest control. .</title>
        <authorList>
            <person name="Simon S."/>
            <person name="Breeschoten T."/>
            <person name="Jansen H.J."/>
            <person name="Dirks R.P."/>
            <person name="Schranz M.E."/>
            <person name="Ros V.I.D."/>
        </authorList>
    </citation>
    <scope>NUCLEOTIDE SEQUENCE</scope>
    <source>
        <strain evidence="13">TB_SE_WUR_2020</strain>
    </source>
</reference>
<sequence>MKIPTAMDDSSVSHHNGGQVGSQIGVSVNNKQNDEPSQSVQYSIPGILHFIQHEWARFELERSQWEVDRAEFEARIAFLQGERKGQENLKNDLVRRIKMLEYALKQERAKFHKLKYGVELQQGDVRPPPEEPPAEPEPAERAQWKQGRQLIKQYLQEIGYTDTILDVRSNRVRALLGLNNEEVENPNYRNYDKQQHDRCDYSMNHMVRKYDYDMLRCFLCCVSNTDTGKEPRKSGVSAGGGYNEEGLSVQETAAVFANFEFLTNQEMDMDEIDDLDAKQSHHPPGKQGEEVDHEAEEVLNELNLLTEREADGGGQGDEYPVGSGSSGGNAVATGAGAGAGEADEEPLALGELAQLTVSNEPEAYDVASANKESFRKTWNAKYTLRSHFDGVRALAFHPTEPALVTASEDHTLKLWNLQRTVPAKKSAGLDVEPVYTFRAHTAPVLCLAMGAPRSEECFSGGLDGTIRVWNLPPPTADPYDPYDPAVQGAVLRDHTDAVWSLSSAHGRLLSASADGTVRLWAPRAARPLLSTLRADESPSAPAPAAADFADAASRAAVVYRDGTLLLYDLETGQPVLRVACDSPAHRVRSHPTLPLLVTAHEDRHIRFWDGVSGRCAHTMVAHLDAVTGLALDPNGLFLLSGSHDCSVRLWNLDTKTCVQEITAHRKKFDESILDVAFHPLRPYIASAGADGLAKVFV</sequence>
<dbReference type="GO" id="GO:0005737">
    <property type="term" value="C:cytoplasm"/>
    <property type="evidence" value="ECO:0007669"/>
    <property type="project" value="UniProtKB-SubCell"/>
</dbReference>
<keyword evidence="3" id="KW-0963">Cytoplasm</keyword>
<dbReference type="Gene3D" id="1.20.5.300">
    <property type="match status" value="1"/>
</dbReference>
<keyword evidence="5 9" id="KW-0853">WD repeat</keyword>
<dbReference type="InterPro" id="IPR015943">
    <property type="entry name" value="WD40/YVTN_repeat-like_dom_sf"/>
</dbReference>
<dbReference type="PRINTS" id="PR00320">
    <property type="entry name" value="GPROTEINBRPT"/>
</dbReference>
<feature type="region of interest" description="Disordered" evidence="11">
    <location>
        <begin position="120"/>
        <end position="142"/>
    </location>
</feature>
<dbReference type="CDD" id="cd00200">
    <property type="entry name" value="WD40"/>
    <property type="match status" value="1"/>
</dbReference>